<name>A0A5K7XC60_9BACT</name>
<accession>A0A5K7XC60</accession>
<protein>
    <submittedName>
        <fullName evidence="1">Uncharacterized protein</fullName>
    </submittedName>
</protein>
<evidence type="ECO:0000313" key="1">
    <source>
        <dbReference type="EMBL" id="BBO32441.1"/>
    </source>
</evidence>
<proteinExistence type="predicted"/>
<dbReference type="KEGG" id="lpav:PLANPX_2053"/>
<evidence type="ECO:0000313" key="2">
    <source>
        <dbReference type="Proteomes" id="UP000326837"/>
    </source>
</evidence>
<dbReference type="AlphaFoldDB" id="A0A5K7XC60"/>
<dbReference type="EMBL" id="AP021861">
    <property type="protein sequence ID" value="BBO32441.1"/>
    <property type="molecule type" value="Genomic_DNA"/>
</dbReference>
<dbReference type="Proteomes" id="UP000326837">
    <property type="component" value="Chromosome"/>
</dbReference>
<sequence>MSISAITTRPSTATAAIDAMLSKARTAYFTACSPSAAAHRARQADKQRTVTPPRSFSAKLGGERIICTTAADAADIDFVDRLLEGSARANDEATWDRLIELMLRHGRHRAARRLADLRDAAAV</sequence>
<reference evidence="2" key="1">
    <citation type="submission" date="2019-10" db="EMBL/GenBank/DDBJ databases">
        <title>Lacipirellula parvula gen. nov., sp. nov., representing a lineage of planctomycetes widespread in freshwater anoxic habitats, and description of the family Lacipirellulaceae.</title>
        <authorList>
            <person name="Dedysh S.N."/>
            <person name="Kulichevskaya I.S."/>
            <person name="Beletsky A.V."/>
            <person name="Rakitin A.L."/>
            <person name="Mardanov A.V."/>
            <person name="Ivanova A.A."/>
            <person name="Saltykova V.X."/>
            <person name="Rijpstra W.I.C."/>
            <person name="Sinninghe Damste J.S."/>
            <person name="Ravin N.V."/>
        </authorList>
    </citation>
    <scope>NUCLEOTIDE SEQUENCE [LARGE SCALE GENOMIC DNA]</scope>
    <source>
        <strain evidence="2">PX69</strain>
    </source>
</reference>
<dbReference type="RefSeq" id="WP_152098410.1">
    <property type="nucleotide sequence ID" value="NZ_AP021861.1"/>
</dbReference>
<keyword evidence="2" id="KW-1185">Reference proteome</keyword>
<organism evidence="1 2">
    <name type="scientific">Lacipirellula parvula</name>
    <dbReference type="NCBI Taxonomy" id="2650471"/>
    <lineage>
        <taxon>Bacteria</taxon>
        <taxon>Pseudomonadati</taxon>
        <taxon>Planctomycetota</taxon>
        <taxon>Planctomycetia</taxon>
        <taxon>Pirellulales</taxon>
        <taxon>Lacipirellulaceae</taxon>
        <taxon>Lacipirellula</taxon>
    </lineage>
</organism>
<gene>
    <name evidence="1" type="ORF">PLANPX_2053</name>
</gene>